<dbReference type="Proteomes" id="UP000676246">
    <property type="component" value="Unassembled WGS sequence"/>
</dbReference>
<dbReference type="InterPro" id="IPR008988">
    <property type="entry name" value="Transcriptional_repressor_C"/>
</dbReference>
<evidence type="ECO:0000259" key="7">
    <source>
        <dbReference type="PROSITE" id="PS51733"/>
    </source>
</evidence>
<dbReference type="InterPro" id="IPR004408">
    <property type="entry name" value="Biotin_CoA_COase_ligase"/>
</dbReference>
<organism evidence="8 9">
    <name type="scientific">Ideonella alba</name>
    <dbReference type="NCBI Taxonomy" id="2824118"/>
    <lineage>
        <taxon>Bacteria</taxon>
        <taxon>Pseudomonadati</taxon>
        <taxon>Pseudomonadota</taxon>
        <taxon>Betaproteobacteria</taxon>
        <taxon>Burkholderiales</taxon>
        <taxon>Sphaerotilaceae</taxon>
        <taxon>Ideonella</taxon>
    </lineage>
</organism>
<dbReference type="SUPFAM" id="SSF55681">
    <property type="entry name" value="Class II aaRS and biotin synthetases"/>
    <property type="match status" value="1"/>
</dbReference>
<evidence type="ECO:0000256" key="1">
    <source>
        <dbReference type="ARBA" id="ARBA00022598"/>
    </source>
</evidence>
<evidence type="ECO:0000256" key="6">
    <source>
        <dbReference type="ARBA" id="ARBA00047846"/>
    </source>
</evidence>
<evidence type="ECO:0000256" key="2">
    <source>
        <dbReference type="ARBA" id="ARBA00022741"/>
    </source>
</evidence>
<comment type="catalytic activity">
    <reaction evidence="6">
        <text>biotin + L-lysyl-[protein] + ATP = N(6)-biotinyl-L-lysyl-[protein] + AMP + diphosphate + H(+)</text>
        <dbReference type="Rhea" id="RHEA:11756"/>
        <dbReference type="Rhea" id="RHEA-COMP:9752"/>
        <dbReference type="Rhea" id="RHEA-COMP:10505"/>
        <dbReference type="ChEBI" id="CHEBI:15378"/>
        <dbReference type="ChEBI" id="CHEBI:29969"/>
        <dbReference type="ChEBI" id="CHEBI:30616"/>
        <dbReference type="ChEBI" id="CHEBI:33019"/>
        <dbReference type="ChEBI" id="CHEBI:57586"/>
        <dbReference type="ChEBI" id="CHEBI:83144"/>
        <dbReference type="ChEBI" id="CHEBI:456215"/>
        <dbReference type="EC" id="6.3.4.15"/>
    </reaction>
</comment>
<dbReference type="InterPro" id="IPR004143">
    <property type="entry name" value="BPL_LPL_catalytic"/>
</dbReference>
<feature type="domain" description="BPL/LPL catalytic" evidence="7">
    <location>
        <begin position="7"/>
        <end position="192"/>
    </location>
</feature>
<dbReference type="Gene3D" id="3.30.930.10">
    <property type="entry name" value="Bira Bifunctional Protein, Domain 2"/>
    <property type="match status" value="1"/>
</dbReference>
<gene>
    <name evidence="8" type="ORF">KAK03_01870</name>
</gene>
<dbReference type="InterPro" id="IPR003142">
    <property type="entry name" value="BPL_C"/>
</dbReference>
<dbReference type="SUPFAM" id="SSF50037">
    <property type="entry name" value="C-terminal domain of transcriptional repressors"/>
    <property type="match status" value="1"/>
</dbReference>
<keyword evidence="1 8" id="KW-0436">Ligase</keyword>
<keyword evidence="3" id="KW-0067">ATP-binding</keyword>
<keyword evidence="2" id="KW-0547">Nucleotide-binding</keyword>
<dbReference type="GO" id="GO:0005524">
    <property type="term" value="F:ATP binding"/>
    <property type="evidence" value="ECO:0007669"/>
    <property type="project" value="UniProtKB-KW"/>
</dbReference>
<evidence type="ECO:0000313" key="9">
    <source>
        <dbReference type="Proteomes" id="UP000676246"/>
    </source>
</evidence>
<dbReference type="RefSeq" id="WP_210851472.1">
    <property type="nucleotide sequence ID" value="NZ_JAGQDD010000001.1"/>
</dbReference>
<reference evidence="8 9" key="1">
    <citation type="submission" date="2021-04" db="EMBL/GenBank/DDBJ databases">
        <title>The genome sequence of Ideonella sp. 3Y2.</title>
        <authorList>
            <person name="Liu Y."/>
        </authorList>
    </citation>
    <scope>NUCLEOTIDE SEQUENCE [LARGE SCALE GENOMIC DNA]</scope>
    <source>
        <strain evidence="8 9">3Y2</strain>
    </source>
</reference>
<dbReference type="Pfam" id="PF02237">
    <property type="entry name" value="BPL_C"/>
    <property type="match status" value="1"/>
</dbReference>
<sequence>MQDWRIGELRTALATHWPGLVAEALPEIGSTSTELLQRAREAGAAFAPCLLVAERQTAGRGRLGRQWQSGVGDALTFSLAVPLARANWSGLSLAVGVALAEAVDPANAWLRLKWPNDLWLADGRKLGGILVEGLPLPQGPRVAVVGVGLNLRAPADSSLPAAGLTDFEPGLDAPALLARVAPALAAALRRFDTEGFSGFAAAFATRDVLAGRPVRTTDPALPAGLADGVDSDGALRLRCDGRLQRVVSGEVSVRPN</sequence>
<dbReference type="InterPro" id="IPR045864">
    <property type="entry name" value="aa-tRNA-synth_II/BPL/LPL"/>
</dbReference>
<dbReference type="CDD" id="cd16442">
    <property type="entry name" value="BPL"/>
    <property type="match status" value="1"/>
</dbReference>
<dbReference type="Pfam" id="PF03099">
    <property type="entry name" value="BPL_LplA_LipB"/>
    <property type="match status" value="1"/>
</dbReference>
<dbReference type="PANTHER" id="PTHR12835">
    <property type="entry name" value="BIOTIN PROTEIN LIGASE"/>
    <property type="match status" value="1"/>
</dbReference>
<evidence type="ECO:0000313" key="8">
    <source>
        <dbReference type="EMBL" id="MBQ0929216.1"/>
    </source>
</evidence>
<dbReference type="PANTHER" id="PTHR12835:SF5">
    <property type="entry name" value="BIOTIN--PROTEIN LIGASE"/>
    <property type="match status" value="1"/>
</dbReference>
<dbReference type="AlphaFoldDB" id="A0A940YA56"/>
<dbReference type="GO" id="GO:0005737">
    <property type="term" value="C:cytoplasm"/>
    <property type="evidence" value="ECO:0007669"/>
    <property type="project" value="TreeGrafter"/>
</dbReference>
<dbReference type="EC" id="6.3.4.15" evidence="5"/>
<evidence type="ECO:0000256" key="5">
    <source>
        <dbReference type="ARBA" id="ARBA00024227"/>
    </source>
</evidence>
<keyword evidence="4" id="KW-0092">Biotin</keyword>
<name>A0A940YA56_9BURK</name>
<comment type="caution">
    <text evidence="8">The sequence shown here is derived from an EMBL/GenBank/DDBJ whole genome shotgun (WGS) entry which is preliminary data.</text>
</comment>
<accession>A0A940YA56</accession>
<dbReference type="EMBL" id="JAGQDD010000001">
    <property type="protein sequence ID" value="MBQ0929216.1"/>
    <property type="molecule type" value="Genomic_DNA"/>
</dbReference>
<proteinExistence type="predicted"/>
<dbReference type="PROSITE" id="PS51733">
    <property type="entry name" value="BPL_LPL_CATALYTIC"/>
    <property type="match status" value="1"/>
</dbReference>
<evidence type="ECO:0000256" key="3">
    <source>
        <dbReference type="ARBA" id="ARBA00022840"/>
    </source>
</evidence>
<dbReference type="NCBIfam" id="TIGR00121">
    <property type="entry name" value="birA_ligase"/>
    <property type="match status" value="1"/>
</dbReference>
<dbReference type="GO" id="GO:0004077">
    <property type="term" value="F:biotin--[biotin carboxyl-carrier protein] ligase activity"/>
    <property type="evidence" value="ECO:0007669"/>
    <property type="project" value="UniProtKB-EC"/>
</dbReference>
<evidence type="ECO:0000256" key="4">
    <source>
        <dbReference type="ARBA" id="ARBA00023267"/>
    </source>
</evidence>
<keyword evidence="9" id="KW-1185">Reference proteome</keyword>
<protein>
    <recommendedName>
        <fullName evidence="5">biotin--[biotin carboxyl-carrier protein] ligase</fullName>
        <ecNumber evidence="5">6.3.4.15</ecNumber>
    </recommendedName>
</protein>
<dbReference type="Gene3D" id="2.30.30.100">
    <property type="match status" value="1"/>
</dbReference>